<feature type="signal peptide" evidence="1">
    <location>
        <begin position="1"/>
        <end position="28"/>
    </location>
</feature>
<accession>A0A084JP67</accession>
<protein>
    <submittedName>
        <fullName evidence="2">Uncharacterized protein</fullName>
    </submittedName>
</protein>
<dbReference type="OrthoDB" id="1912982at2"/>
<dbReference type="RefSeq" id="WP_038280031.1">
    <property type="nucleotide sequence ID" value="NZ_JPME01000010.1"/>
</dbReference>
<dbReference type="EMBL" id="JPME01000010">
    <property type="protein sequence ID" value="KEZ90751.1"/>
    <property type="molecule type" value="Genomic_DNA"/>
</dbReference>
<keyword evidence="3" id="KW-1185">Reference proteome</keyword>
<dbReference type="Proteomes" id="UP000028525">
    <property type="component" value="Unassembled WGS sequence"/>
</dbReference>
<comment type="caution">
    <text evidence="2">The sequence shown here is derived from an EMBL/GenBank/DDBJ whole genome shotgun (WGS) entry which is preliminary data.</text>
</comment>
<reference evidence="2 3" key="1">
    <citation type="submission" date="2014-07" db="EMBL/GenBank/DDBJ databases">
        <title>Draft genome of Clostridium celerecrescens 152B isolated from sediments associated with methane hydrate from Krishna Godavari basin.</title>
        <authorList>
            <person name="Honkalas V.S."/>
            <person name="Dabir A.P."/>
            <person name="Arora P."/>
            <person name="Dhakephalkar P.K."/>
        </authorList>
    </citation>
    <scope>NUCLEOTIDE SEQUENCE [LARGE SCALE GENOMIC DNA]</scope>
    <source>
        <strain evidence="2 3">152B</strain>
    </source>
</reference>
<gene>
    <name evidence="2" type="ORF">IO98_08450</name>
</gene>
<dbReference type="AlphaFoldDB" id="A0A084JP67"/>
<sequence>MKVKSKRIVLSLISMALSLSALPMEAYAQDNKQQLPPIAVNSQENSQLLGAVTYAQVIGWRYKTEDGKVYRRQYNYSRQKWIGEWELC</sequence>
<evidence type="ECO:0000313" key="3">
    <source>
        <dbReference type="Proteomes" id="UP000028525"/>
    </source>
</evidence>
<dbReference type="STRING" id="29354.IO98_08450"/>
<evidence type="ECO:0000313" key="2">
    <source>
        <dbReference type="EMBL" id="KEZ90751.1"/>
    </source>
</evidence>
<evidence type="ECO:0000256" key="1">
    <source>
        <dbReference type="SAM" id="SignalP"/>
    </source>
</evidence>
<organism evidence="2 3">
    <name type="scientific">Lacrimispora celerecrescens</name>
    <dbReference type="NCBI Taxonomy" id="29354"/>
    <lineage>
        <taxon>Bacteria</taxon>
        <taxon>Bacillati</taxon>
        <taxon>Bacillota</taxon>
        <taxon>Clostridia</taxon>
        <taxon>Lachnospirales</taxon>
        <taxon>Lachnospiraceae</taxon>
        <taxon>Lacrimispora</taxon>
    </lineage>
</organism>
<proteinExistence type="predicted"/>
<feature type="chain" id="PRO_5001777274" evidence="1">
    <location>
        <begin position="29"/>
        <end position="88"/>
    </location>
</feature>
<keyword evidence="1" id="KW-0732">Signal</keyword>
<name>A0A084JP67_9FIRM</name>